<evidence type="ECO:0000256" key="1">
    <source>
        <dbReference type="SAM" id="MobiDB-lite"/>
    </source>
</evidence>
<dbReference type="STRING" id="55544.A0A4D9EDP6"/>
<dbReference type="AlphaFoldDB" id="A0A4D9EDP6"/>
<dbReference type="Proteomes" id="UP000297703">
    <property type="component" value="Unassembled WGS sequence"/>
</dbReference>
<reference evidence="2 3" key="1">
    <citation type="submission" date="2019-04" db="EMBL/GenBank/DDBJ databases">
        <title>Draft genome of the big-headed turtle Platysternon megacephalum.</title>
        <authorList>
            <person name="Gong S."/>
        </authorList>
    </citation>
    <scope>NUCLEOTIDE SEQUENCE [LARGE SCALE GENOMIC DNA]</scope>
    <source>
        <strain evidence="2">DO16091913</strain>
        <tissue evidence="2">Muscle</tissue>
    </source>
</reference>
<name>A0A4D9EDP6_9SAUR</name>
<proteinExistence type="predicted"/>
<reference evidence="2 3" key="2">
    <citation type="submission" date="2019-04" db="EMBL/GenBank/DDBJ databases">
        <title>The genome sequence of big-headed turtle.</title>
        <authorList>
            <person name="Gong S."/>
        </authorList>
    </citation>
    <scope>NUCLEOTIDE SEQUENCE [LARGE SCALE GENOMIC DNA]</scope>
    <source>
        <strain evidence="2">DO16091913</strain>
        <tissue evidence="2">Muscle</tissue>
    </source>
</reference>
<evidence type="ECO:0000313" key="3">
    <source>
        <dbReference type="Proteomes" id="UP000297703"/>
    </source>
</evidence>
<accession>A0A4D9EDP6</accession>
<evidence type="ECO:0000313" key="2">
    <source>
        <dbReference type="EMBL" id="TFK09501.1"/>
    </source>
</evidence>
<dbReference type="EMBL" id="QXTE01000052">
    <property type="protein sequence ID" value="TFK09501.1"/>
    <property type="molecule type" value="Genomic_DNA"/>
</dbReference>
<organism evidence="2 3">
    <name type="scientific">Platysternon megacephalum</name>
    <name type="common">big-headed turtle</name>
    <dbReference type="NCBI Taxonomy" id="55544"/>
    <lineage>
        <taxon>Eukaryota</taxon>
        <taxon>Metazoa</taxon>
        <taxon>Chordata</taxon>
        <taxon>Craniata</taxon>
        <taxon>Vertebrata</taxon>
        <taxon>Euteleostomi</taxon>
        <taxon>Archelosauria</taxon>
        <taxon>Testudinata</taxon>
        <taxon>Testudines</taxon>
        <taxon>Cryptodira</taxon>
        <taxon>Durocryptodira</taxon>
        <taxon>Testudinoidea</taxon>
        <taxon>Platysternidae</taxon>
        <taxon>Platysternon</taxon>
    </lineage>
</organism>
<keyword evidence="3" id="KW-1185">Reference proteome</keyword>
<dbReference type="OrthoDB" id="432447at2759"/>
<feature type="region of interest" description="Disordered" evidence="1">
    <location>
        <begin position="1"/>
        <end position="21"/>
    </location>
</feature>
<gene>
    <name evidence="2" type="ORF">DR999_PMT07523</name>
</gene>
<comment type="caution">
    <text evidence="2">The sequence shown here is derived from an EMBL/GenBank/DDBJ whole genome shotgun (WGS) entry which is preliminary data.</text>
</comment>
<sequence>MADRGSEHGIPGPETAWSRAPQGARARALNLLTADGRVSLPLAGVTSRLGVSQSLRVCVCGRGCRQGEWPSCLGLLSGDRGSGGEELGSGRAAARVLCAAAAAASEDFSFQEGAEGTMPVLSENVLFGMGNPLLDICAVVDKDFLDKPATLPPVPPPMSYWWHEASSCCEVADATSALQLPGLESFSY</sequence>
<protein>
    <submittedName>
        <fullName evidence="2">THAP domain-containing protein 5</fullName>
    </submittedName>
</protein>